<feature type="compositionally biased region" description="Polar residues" evidence="1">
    <location>
        <begin position="145"/>
        <end position="155"/>
    </location>
</feature>
<accession>A0AAV7W7V2</accession>
<proteinExistence type="predicted"/>
<name>A0AAV7W7V2_PLEWA</name>
<feature type="region of interest" description="Disordered" evidence="1">
    <location>
        <begin position="1"/>
        <end position="115"/>
    </location>
</feature>
<evidence type="ECO:0000256" key="1">
    <source>
        <dbReference type="SAM" id="MobiDB-lite"/>
    </source>
</evidence>
<feature type="compositionally biased region" description="Low complexity" evidence="1">
    <location>
        <begin position="162"/>
        <end position="174"/>
    </location>
</feature>
<feature type="compositionally biased region" description="Low complexity" evidence="1">
    <location>
        <begin position="1"/>
        <end position="23"/>
    </location>
</feature>
<comment type="caution">
    <text evidence="2">The sequence shown here is derived from an EMBL/GenBank/DDBJ whole genome shotgun (WGS) entry which is preliminary data.</text>
</comment>
<organism evidence="2 3">
    <name type="scientific">Pleurodeles waltl</name>
    <name type="common">Iberian ribbed newt</name>
    <dbReference type="NCBI Taxonomy" id="8319"/>
    <lineage>
        <taxon>Eukaryota</taxon>
        <taxon>Metazoa</taxon>
        <taxon>Chordata</taxon>
        <taxon>Craniata</taxon>
        <taxon>Vertebrata</taxon>
        <taxon>Euteleostomi</taxon>
        <taxon>Amphibia</taxon>
        <taxon>Batrachia</taxon>
        <taxon>Caudata</taxon>
        <taxon>Salamandroidea</taxon>
        <taxon>Salamandridae</taxon>
        <taxon>Pleurodelinae</taxon>
        <taxon>Pleurodeles</taxon>
    </lineage>
</organism>
<protein>
    <submittedName>
        <fullName evidence="2">Uncharacterized protein</fullName>
    </submittedName>
</protein>
<reference evidence="2" key="1">
    <citation type="journal article" date="2022" name="bioRxiv">
        <title>Sequencing and chromosome-scale assembly of the giantPleurodeles waltlgenome.</title>
        <authorList>
            <person name="Brown T."/>
            <person name="Elewa A."/>
            <person name="Iarovenko S."/>
            <person name="Subramanian E."/>
            <person name="Araus A.J."/>
            <person name="Petzold A."/>
            <person name="Susuki M."/>
            <person name="Suzuki K.-i.T."/>
            <person name="Hayashi T."/>
            <person name="Toyoda A."/>
            <person name="Oliveira C."/>
            <person name="Osipova E."/>
            <person name="Leigh N.D."/>
            <person name="Simon A."/>
            <person name="Yun M.H."/>
        </authorList>
    </citation>
    <scope>NUCLEOTIDE SEQUENCE</scope>
    <source>
        <strain evidence="2">20211129_DDA</strain>
        <tissue evidence="2">Liver</tissue>
    </source>
</reference>
<sequence length="213" mass="20765">MSRSQASTSATKSASAVVPASPGGSKGAPVRAASVPPTDGKDYPIPPPAKVKKGPACSRGKSHHPPSKASSKPKEDSAKVPAATAKLGKGHKSKGKSPQGTKPPGEGLVITISPDRPATCTTFSTTATTATCAATCTAAATTSVSSMLPSDQQSEAAGDGLVSPSTTTDTCTTGSTGSISAADAAAATVTCPAGATTSDISSVPQWAAVRGCR</sequence>
<dbReference type="EMBL" id="JANPWB010000002">
    <property type="protein sequence ID" value="KAJ1209189.1"/>
    <property type="molecule type" value="Genomic_DNA"/>
</dbReference>
<dbReference type="AlphaFoldDB" id="A0AAV7W7V2"/>
<evidence type="ECO:0000313" key="2">
    <source>
        <dbReference type="EMBL" id="KAJ1209189.1"/>
    </source>
</evidence>
<keyword evidence="3" id="KW-1185">Reference proteome</keyword>
<gene>
    <name evidence="2" type="ORF">NDU88_004567</name>
</gene>
<dbReference type="Proteomes" id="UP001066276">
    <property type="component" value="Chromosome 1_2"/>
</dbReference>
<feature type="region of interest" description="Disordered" evidence="1">
    <location>
        <begin position="145"/>
        <end position="174"/>
    </location>
</feature>
<evidence type="ECO:0000313" key="3">
    <source>
        <dbReference type="Proteomes" id="UP001066276"/>
    </source>
</evidence>